<accession>A0A1E5UWG9</accession>
<protein>
    <submittedName>
        <fullName evidence="1">Uncharacterized protein</fullName>
    </submittedName>
</protein>
<dbReference type="OrthoDB" id="664460at2759"/>
<proteinExistence type="predicted"/>
<dbReference type="SMART" id="SM01157">
    <property type="entry name" value="DUF1719"/>
    <property type="match status" value="1"/>
</dbReference>
<dbReference type="AlphaFoldDB" id="A0A1E5UWG9"/>
<comment type="caution">
    <text evidence="1">The sequence shown here is derived from an EMBL/GenBank/DDBJ whole genome shotgun (WGS) entry which is preliminary data.</text>
</comment>
<feature type="non-terminal residue" evidence="1">
    <location>
        <position position="1"/>
    </location>
</feature>
<dbReference type="Proteomes" id="UP000095767">
    <property type="component" value="Unassembled WGS sequence"/>
</dbReference>
<keyword evidence="2" id="KW-1185">Reference proteome</keyword>
<dbReference type="Pfam" id="PF08224">
    <property type="entry name" value="DUF1719"/>
    <property type="match status" value="1"/>
</dbReference>
<evidence type="ECO:0000313" key="1">
    <source>
        <dbReference type="EMBL" id="OEL17221.1"/>
    </source>
</evidence>
<dbReference type="InterPro" id="IPR013181">
    <property type="entry name" value="DUF1719"/>
</dbReference>
<sequence length="141" mass="16511">LAKLEMSLTQLEFALERIAKMPITHVSLLRRVKMLKSAYAEGADLLNKEWIGRRARNLSISSLLGLNNNDHLSSTAVQMFEWYADCAEKFVADLETGCPLRRDTFRYPFVRQLLEETTLWHESIRGRRRMRFHMLPLCIRS</sequence>
<organism evidence="1 2">
    <name type="scientific">Dichanthelium oligosanthes</name>
    <dbReference type="NCBI Taxonomy" id="888268"/>
    <lineage>
        <taxon>Eukaryota</taxon>
        <taxon>Viridiplantae</taxon>
        <taxon>Streptophyta</taxon>
        <taxon>Embryophyta</taxon>
        <taxon>Tracheophyta</taxon>
        <taxon>Spermatophyta</taxon>
        <taxon>Magnoliopsida</taxon>
        <taxon>Liliopsida</taxon>
        <taxon>Poales</taxon>
        <taxon>Poaceae</taxon>
        <taxon>PACMAD clade</taxon>
        <taxon>Panicoideae</taxon>
        <taxon>Panicodae</taxon>
        <taxon>Paniceae</taxon>
        <taxon>Dichantheliinae</taxon>
        <taxon>Dichanthelium</taxon>
    </lineage>
</organism>
<gene>
    <name evidence="1" type="ORF">BAE44_0021760</name>
</gene>
<dbReference type="EMBL" id="LWDX02060561">
    <property type="protein sequence ID" value="OEL17221.1"/>
    <property type="molecule type" value="Genomic_DNA"/>
</dbReference>
<name>A0A1E5UWG9_9POAL</name>
<reference evidence="1 2" key="1">
    <citation type="submission" date="2016-09" db="EMBL/GenBank/DDBJ databases">
        <title>The draft genome of Dichanthelium oligosanthes: A C3 panicoid grass species.</title>
        <authorList>
            <person name="Studer A.J."/>
            <person name="Schnable J.C."/>
            <person name="Brutnell T.P."/>
        </authorList>
    </citation>
    <scope>NUCLEOTIDE SEQUENCE [LARGE SCALE GENOMIC DNA]</scope>
    <source>
        <strain evidence="2">cv. Kellogg 1175</strain>
        <tissue evidence="1">Leaf</tissue>
    </source>
</reference>
<evidence type="ECO:0000313" key="2">
    <source>
        <dbReference type="Proteomes" id="UP000095767"/>
    </source>
</evidence>